<dbReference type="GO" id="GO:0009707">
    <property type="term" value="C:chloroplast outer membrane"/>
    <property type="evidence" value="ECO:0000318"/>
    <property type="project" value="GO_Central"/>
</dbReference>
<evidence type="ECO:0000313" key="6">
    <source>
        <dbReference type="EnsemblPlants" id="Pp3c4_12600V3.1"/>
    </source>
</evidence>
<dbReference type="Proteomes" id="UP000006727">
    <property type="component" value="Chromosome 4"/>
</dbReference>
<evidence type="ECO:0000256" key="1">
    <source>
        <dbReference type="ARBA" id="ARBA00004141"/>
    </source>
</evidence>
<reference evidence="5 7" key="2">
    <citation type="journal article" date="2018" name="Plant J.">
        <title>The Physcomitrella patens chromosome-scale assembly reveals moss genome structure and evolution.</title>
        <authorList>
            <person name="Lang D."/>
            <person name="Ullrich K.K."/>
            <person name="Murat F."/>
            <person name="Fuchs J."/>
            <person name="Jenkins J."/>
            <person name="Haas F.B."/>
            <person name="Piednoel M."/>
            <person name="Gundlach H."/>
            <person name="Van Bel M."/>
            <person name="Meyberg R."/>
            <person name="Vives C."/>
            <person name="Morata J."/>
            <person name="Symeonidi A."/>
            <person name="Hiss M."/>
            <person name="Muchero W."/>
            <person name="Kamisugi Y."/>
            <person name="Saleh O."/>
            <person name="Blanc G."/>
            <person name="Decker E.L."/>
            <person name="van Gessel N."/>
            <person name="Grimwood J."/>
            <person name="Hayes R.D."/>
            <person name="Graham S.W."/>
            <person name="Gunter L.E."/>
            <person name="McDaniel S.F."/>
            <person name="Hoernstein S.N.W."/>
            <person name="Larsson A."/>
            <person name="Li F.W."/>
            <person name="Perroud P.F."/>
            <person name="Phillips J."/>
            <person name="Ranjan P."/>
            <person name="Rokshar D.S."/>
            <person name="Rothfels C.J."/>
            <person name="Schneider L."/>
            <person name="Shu S."/>
            <person name="Stevenson D.W."/>
            <person name="Thummler F."/>
            <person name="Tillich M."/>
            <person name="Villarreal Aguilar J.C."/>
            <person name="Widiez T."/>
            <person name="Wong G.K."/>
            <person name="Wymore A."/>
            <person name="Zhang Y."/>
            <person name="Zimmer A.D."/>
            <person name="Quatrano R.S."/>
            <person name="Mayer K.F.X."/>
            <person name="Goodstein D."/>
            <person name="Casacuberta J.M."/>
            <person name="Vandepoele K."/>
            <person name="Reski R."/>
            <person name="Cuming A.C."/>
            <person name="Tuskan G.A."/>
            <person name="Maumus F."/>
            <person name="Salse J."/>
            <person name="Schmutz J."/>
            <person name="Rensing S.A."/>
        </authorList>
    </citation>
    <scope>NUCLEOTIDE SEQUENCE [LARGE SCALE GENOMIC DNA]</scope>
    <source>
        <strain evidence="6 7">cv. Gransden 2004</strain>
    </source>
</reference>
<evidence type="ECO:0000256" key="2">
    <source>
        <dbReference type="ARBA" id="ARBA00022692"/>
    </source>
</evidence>
<sequence>MKHTCIYPRRLYSFKAYACLGCYPRRRLRQISLRVSANTSKVPHFFDREDQFSGSWTGEGMGNPRLSLNATPNSMNVYMDTGNPQLNCTLDSVLKISGIGAAHAATQEAYSLLKKEVPTTKCDLERIVKKAGREGLQWGMVAGIYAGIEYGMERARGKQDWVTITLQTQTKECSGWRCRDRRDAVCVGWDYQPRQDGPHRPHSRSFSHCC</sequence>
<dbReference type="EMBL" id="ABEU02000004">
    <property type="protein sequence ID" value="PNR55227.1"/>
    <property type="molecule type" value="Genomic_DNA"/>
</dbReference>
<evidence type="ECO:0000256" key="4">
    <source>
        <dbReference type="ARBA" id="ARBA00023136"/>
    </source>
</evidence>
<accession>A0A2K1KN92</accession>
<dbReference type="InterPro" id="IPR045238">
    <property type="entry name" value="Tim23-like"/>
</dbReference>
<keyword evidence="2" id="KW-0812">Transmembrane</keyword>
<name>A0A2K1KN92_PHYPA</name>
<dbReference type="PANTHER" id="PTHR15371">
    <property type="entry name" value="TIM23"/>
    <property type="match status" value="1"/>
</dbReference>
<keyword evidence="4" id="KW-0472">Membrane</keyword>
<evidence type="ECO:0000313" key="5">
    <source>
        <dbReference type="EMBL" id="PNR55227.1"/>
    </source>
</evidence>
<reference evidence="6" key="3">
    <citation type="submission" date="2020-12" db="UniProtKB">
        <authorList>
            <consortium name="EnsemblPlants"/>
        </authorList>
    </citation>
    <scope>IDENTIFICATION</scope>
</reference>
<evidence type="ECO:0000256" key="3">
    <source>
        <dbReference type="ARBA" id="ARBA00022989"/>
    </source>
</evidence>
<dbReference type="AlphaFoldDB" id="A0A2K1KN92"/>
<proteinExistence type="predicted"/>
<dbReference type="Gramene" id="Pp3c4_12600V3.1">
    <property type="protein sequence ID" value="Pp3c4_12600V3.1"/>
    <property type="gene ID" value="Pp3c4_12600"/>
</dbReference>
<protein>
    <submittedName>
        <fullName evidence="5 6">Uncharacterized protein</fullName>
    </submittedName>
</protein>
<reference evidence="5 7" key="1">
    <citation type="journal article" date="2008" name="Science">
        <title>The Physcomitrella genome reveals evolutionary insights into the conquest of land by plants.</title>
        <authorList>
            <person name="Rensing S."/>
            <person name="Lang D."/>
            <person name="Zimmer A."/>
            <person name="Terry A."/>
            <person name="Salamov A."/>
            <person name="Shapiro H."/>
            <person name="Nishiyama T."/>
            <person name="Perroud P.-F."/>
            <person name="Lindquist E."/>
            <person name="Kamisugi Y."/>
            <person name="Tanahashi T."/>
            <person name="Sakakibara K."/>
            <person name="Fujita T."/>
            <person name="Oishi K."/>
            <person name="Shin-I T."/>
            <person name="Kuroki Y."/>
            <person name="Toyoda A."/>
            <person name="Suzuki Y."/>
            <person name="Hashimoto A."/>
            <person name="Yamaguchi K."/>
            <person name="Sugano A."/>
            <person name="Kohara Y."/>
            <person name="Fujiyama A."/>
            <person name="Anterola A."/>
            <person name="Aoki S."/>
            <person name="Ashton N."/>
            <person name="Barbazuk W.B."/>
            <person name="Barker E."/>
            <person name="Bennetzen J."/>
            <person name="Bezanilla M."/>
            <person name="Blankenship R."/>
            <person name="Cho S.H."/>
            <person name="Dutcher S."/>
            <person name="Estelle M."/>
            <person name="Fawcett J.A."/>
            <person name="Gundlach H."/>
            <person name="Hanada K."/>
            <person name="Heyl A."/>
            <person name="Hicks K.A."/>
            <person name="Hugh J."/>
            <person name="Lohr M."/>
            <person name="Mayer K."/>
            <person name="Melkozernov A."/>
            <person name="Murata T."/>
            <person name="Nelson D."/>
            <person name="Pils B."/>
            <person name="Prigge M."/>
            <person name="Reiss B."/>
            <person name="Renner T."/>
            <person name="Rombauts S."/>
            <person name="Rushton P."/>
            <person name="Sanderfoot A."/>
            <person name="Schween G."/>
            <person name="Shiu S.-H."/>
            <person name="Stueber K."/>
            <person name="Theodoulou F.L."/>
            <person name="Tu H."/>
            <person name="Van de Peer Y."/>
            <person name="Verrier P.J."/>
            <person name="Waters E."/>
            <person name="Wood A."/>
            <person name="Yang L."/>
            <person name="Cove D."/>
            <person name="Cuming A."/>
            <person name="Hasebe M."/>
            <person name="Lucas S."/>
            <person name="Mishler D.B."/>
            <person name="Reski R."/>
            <person name="Grigoriev I."/>
            <person name="Quatrano R.S."/>
            <person name="Boore J.L."/>
        </authorList>
    </citation>
    <scope>NUCLEOTIDE SEQUENCE [LARGE SCALE GENOMIC DNA]</scope>
    <source>
        <strain evidence="6 7">cv. Gransden 2004</strain>
    </source>
</reference>
<gene>
    <name evidence="6" type="primary">LOC112280951</name>
    <name evidence="5" type="ORF">PHYPA_006122</name>
</gene>
<evidence type="ECO:0000313" key="7">
    <source>
        <dbReference type="Proteomes" id="UP000006727"/>
    </source>
</evidence>
<keyword evidence="7" id="KW-1185">Reference proteome</keyword>
<dbReference type="PANTHER" id="PTHR15371:SF1">
    <property type="entry name" value="OUTER ENVELOPE PORE PROTEIN 16-2, CHLOROPLASTIC"/>
    <property type="match status" value="1"/>
</dbReference>
<dbReference type="EnsemblPlants" id="Pp3c4_12600V3.1">
    <property type="protein sequence ID" value="Pp3c4_12600V3.1"/>
    <property type="gene ID" value="Pp3c4_12600"/>
</dbReference>
<keyword evidence="3" id="KW-1133">Transmembrane helix</keyword>
<organism evidence="5">
    <name type="scientific">Physcomitrium patens</name>
    <name type="common">Spreading-leaved earth moss</name>
    <name type="synonym">Physcomitrella patens</name>
    <dbReference type="NCBI Taxonomy" id="3218"/>
    <lineage>
        <taxon>Eukaryota</taxon>
        <taxon>Viridiplantae</taxon>
        <taxon>Streptophyta</taxon>
        <taxon>Embryophyta</taxon>
        <taxon>Bryophyta</taxon>
        <taxon>Bryophytina</taxon>
        <taxon>Bryopsida</taxon>
        <taxon>Funariidae</taxon>
        <taxon>Funariales</taxon>
        <taxon>Funariaceae</taxon>
        <taxon>Physcomitrium</taxon>
    </lineage>
</organism>
<dbReference type="GO" id="GO:0015171">
    <property type="term" value="F:amino acid transmembrane transporter activity"/>
    <property type="evidence" value="ECO:0000318"/>
    <property type="project" value="GO_Central"/>
</dbReference>
<dbReference type="PaxDb" id="3218-PP1S284_71V6.1"/>
<comment type="subcellular location">
    <subcellularLocation>
        <location evidence="1">Membrane</location>
        <topology evidence="1">Multi-pass membrane protein</topology>
    </subcellularLocation>
</comment>